<sequence length="52" mass="5857">MPYISINDHDSLWYTTNSHSMTANVGGFDPSKSSILMLHPMLMDSSWLANQL</sequence>
<dbReference type="OrthoDB" id="19657at2759"/>
<gene>
    <name evidence="1" type="ORF">FIBSPDRAFT_704396</name>
</gene>
<dbReference type="Proteomes" id="UP000076532">
    <property type="component" value="Unassembled WGS sequence"/>
</dbReference>
<dbReference type="AlphaFoldDB" id="A0A167ST25"/>
<evidence type="ECO:0000313" key="1">
    <source>
        <dbReference type="EMBL" id="KZP02218.1"/>
    </source>
</evidence>
<dbReference type="EMBL" id="KV418818">
    <property type="protein sequence ID" value="KZP02218.1"/>
    <property type="molecule type" value="Genomic_DNA"/>
</dbReference>
<feature type="non-terminal residue" evidence="1">
    <location>
        <position position="52"/>
    </location>
</feature>
<organism evidence="1 2">
    <name type="scientific">Athelia psychrophila</name>
    <dbReference type="NCBI Taxonomy" id="1759441"/>
    <lineage>
        <taxon>Eukaryota</taxon>
        <taxon>Fungi</taxon>
        <taxon>Dikarya</taxon>
        <taxon>Basidiomycota</taxon>
        <taxon>Agaricomycotina</taxon>
        <taxon>Agaricomycetes</taxon>
        <taxon>Agaricomycetidae</taxon>
        <taxon>Atheliales</taxon>
        <taxon>Atheliaceae</taxon>
        <taxon>Athelia</taxon>
    </lineage>
</organism>
<keyword evidence="2" id="KW-1185">Reference proteome</keyword>
<accession>A0A167ST25</accession>
<protein>
    <submittedName>
        <fullName evidence="1">Uncharacterized protein</fullName>
    </submittedName>
</protein>
<evidence type="ECO:0000313" key="2">
    <source>
        <dbReference type="Proteomes" id="UP000076532"/>
    </source>
</evidence>
<proteinExistence type="predicted"/>
<reference evidence="1 2" key="1">
    <citation type="journal article" date="2016" name="Mol. Biol. Evol.">
        <title>Comparative Genomics of Early-Diverging Mushroom-Forming Fungi Provides Insights into the Origins of Lignocellulose Decay Capabilities.</title>
        <authorList>
            <person name="Nagy L.G."/>
            <person name="Riley R."/>
            <person name="Tritt A."/>
            <person name="Adam C."/>
            <person name="Daum C."/>
            <person name="Floudas D."/>
            <person name="Sun H."/>
            <person name="Yadav J.S."/>
            <person name="Pangilinan J."/>
            <person name="Larsson K.H."/>
            <person name="Matsuura K."/>
            <person name="Barry K."/>
            <person name="Labutti K."/>
            <person name="Kuo R."/>
            <person name="Ohm R.A."/>
            <person name="Bhattacharya S.S."/>
            <person name="Shirouzu T."/>
            <person name="Yoshinaga Y."/>
            <person name="Martin F.M."/>
            <person name="Grigoriev I.V."/>
            <person name="Hibbett D.S."/>
        </authorList>
    </citation>
    <scope>NUCLEOTIDE SEQUENCE [LARGE SCALE GENOMIC DNA]</scope>
    <source>
        <strain evidence="1 2">CBS 109695</strain>
    </source>
</reference>
<name>A0A167ST25_9AGAM</name>